<dbReference type="Proteomes" id="UP000320055">
    <property type="component" value="Unassembled WGS sequence"/>
</dbReference>
<accession>A0A563VYA8</accession>
<feature type="region of interest" description="Disordered" evidence="1">
    <location>
        <begin position="69"/>
        <end position="101"/>
    </location>
</feature>
<feature type="region of interest" description="Disordered" evidence="1">
    <location>
        <begin position="39"/>
        <end position="58"/>
    </location>
</feature>
<protein>
    <submittedName>
        <fullName evidence="2">Uncharacterized protein</fullName>
    </submittedName>
</protein>
<dbReference type="EMBL" id="CAACVJ010000385">
    <property type="protein sequence ID" value="VEP16409.1"/>
    <property type="molecule type" value="Genomic_DNA"/>
</dbReference>
<feature type="compositionally biased region" description="Basic residues" evidence="1">
    <location>
        <begin position="83"/>
        <end position="101"/>
    </location>
</feature>
<name>A0A563VYA8_9CYAN</name>
<sequence length="101" mass="11880">MNSKSKAKKNQALWNDAMTKYKLNERHVAMAKRLNMNPKNFSRYATPKGKRKQQGWKLPLPQFIEKTFAKKYPHSPEGQRAIAQRRARKAARREKKRAQVS</sequence>
<dbReference type="AlphaFoldDB" id="A0A563VYA8"/>
<dbReference type="OrthoDB" id="284171at2"/>
<evidence type="ECO:0000256" key="1">
    <source>
        <dbReference type="SAM" id="MobiDB-lite"/>
    </source>
</evidence>
<proteinExistence type="predicted"/>
<evidence type="ECO:0000313" key="2">
    <source>
        <dbReference type="EMBL" id="VEP16409.1"/>
    </source>
</evidence>
<keyword evidence="3" id="KW-1185">Reference proteome</keyword>
<reference evidence="2 3" key="1">
    <citation type="submission" date="2019-01" db="EMBL/GenBank/DDBJ databases">
        <authorList>
            <person name="Brito A."/>
        </authorList>
    </citation>
    <scope>NUCLEOTIDE SEQUENCE [LARGE SCALE GENOMIC DNA]</scope>
    <source>
        <strain evidence="2">1</strain>
    </source>
</reference>
<gene>
    <name evidence="2" type="ORF">H1P_4450003</name>
</gene>
<evidence type="ECO:0000313" key="3">
    <source>
        <dbReference type="Proteomes" id="UP000320055"/>
    </source>
</evidence>
<organism evidence="2 3">
    <name type="scientific">Hyella patelloides LEGE 07179</name>
    <dbReference type="NCBI Taxonomy" id="945734"/>
    <lineage>
        <taxon>Bacteria</taxon>
        <taxon>Bacillati</taxon>
        <taxon>Cyanobacteriota</taxon>
        <taxon>Cyanophyceae</taxon>
        <taxon>Pleurocapsales</taxon>
        <taxon>Hyellaceae</taxon>
        <taxon>Hyella</taxon>
    </lineage>
</organism>